<dbReference type="EMBL" id="AACS02000004">
    <property type="protein sequence ID" value="EAU83119.2"/>
    <property type="molecule type" value="Genomic_DNA"/>
</dbReference>
<organism evidence="2 3">
    <name type="scientific">Coprinopsis cinerea (strain Okayama-7 / 130 / ATCC MYA-4618 / FGSC 9003)</name>
    <name type="common">Inky cap fungus</name>
    <name type="synonym">Hormographiella aspergillata</name>
    <dbReference type="NCBI Taxonomy" id="240176"/>
    <lineage>
        <taxon>Eukaryota</taxon>
        <taxon>Fungi</taxon>
        <taxon>Dikarya</taxon>
        <taxon>Basidiomycota</taxon>
        <taxon>Agaricomycotina</taxon>
        <taxon>Agaricomycetes</taxon>
        <taxon>Agaricomycetidae</taxon>
        <taxon>Agaricales</taxon>
        <taxon>Agaricineae</taxon>
        <taxon>Psathyrellaceae</taxon>
        <taxon>Coprinopsis</taxon>
    </lineage>
</organism>
<dbReference type="KEGG" id="cci:CC1G_11645"/>
<feature type="transmembrane region" description="Helical" evidence="1">
    <location>
        <begin position="84"/>
        <end position="106"/>
    </location>
</feature>
<keyword evidence="1" id="KW-0472">Membrane</keyword>
<evidence type="ECO:0000313" key="2">
    <source>
        <dbReference type="EMBL" id="EAU83119.2"/>
    </source>
</evidence>
<dbReference type="GeneID" id="6015295"/>
<dbReference type="OMA" id="SPAKYAM"/>
<name>A8P490_COPC7</name>
<dbReference type="Proteomes" id="UP000001861">
    <property type="component" value="Unassembled WGS sequence"/>
</dbReference>
<reference evidence="2 3" key="1">
    <citation type="journal article" date="2010" name="Proc. Natl. Acad. Sci. U.S.A.">
        <title>Insights into evolution of multicellular fungi from the assembled chromosomes of the mushroom Coprinopsis cinerea (Coprinus cinereus).</title>
        <authorList>
            <person name="Stajich J.E."/>
            <person name="Wilke S.K."/>
            <person name="Ahren D."/>
            <person name="Au C.H."/>
            <person name="Birren B.W."/>
            <person name="Borodovsky M."/>
            <person name="Burns C."/>
            <person name="Canback B."/>
            <person name="Casselton L.A."/>
            <person name="Cheng C.K."/>
            <person name="Deng J."/>
            <person name="Dietrich F.S."/>
            <person name="Fargo D.C."/>
            <person name="Farman M.L."/>
            <person name="Gathman A.C."/>
            <person name="Goldberg J."/>
            <person name="Guigo R."/>
            <person name="Hoegger P.J."/>
            <person name="Hooker J.B."/>
            <person name="Huggins A."/>
            <person name="James T.Y."/>
            <person name="Kamada T."/>
            <person name="Kilaru S."/>
            <person name="Kodira C."/>
            <person name="Kues U."/>
            <person name="Kupfer D."/>
            <person name="Kwan H.S."/>
            <person name="Lomsadze A."/>
            <person name="Li W."/>
            <person name="Lilly W.W."/>
            <person name="Ma L.J."/>
            <person name="Mackey A.J."/>
            <person name="Manning G."/>
            <person name="Martin F."/>
            <person name="Muraguchi H."/>
            <person name="Natvig D.O."/>
            <person name="Palmerini H."/>
            <person name="Ramesh M.A."/>
            <person name="Rehmeyer C.J."/>
            <person name="Roe B.A."/>
            <person name="Shenoy N."/>
            <person name="Stanke M."/>
            <person name="Ter-Hovhannisyan V."/>
            <person name="Tunlid A."/>
            <person name="Velagapudi R."/>
            <person name="Vision T.J."/>
            <person name="Zeng Q."/>
            <person name="Zolan M.E."/>
            <person name="Pukkila P.J."/>
        </authorList>
    </citation>
    <scope>NUCLEOTIDE SEQUENCE [LARGE SCALE GENOMIC DNA]</scope>
    <source>
        <strain evidence="3">Okayama-7 / 130 / ATCC MYA-4618 / FGSC 9003</strain>
    </source>
</reference>
<keyword evidence="1" id="KW-0812">Transmembrane</keyword>
<dbReference type="AlphaFoldDB" id="A8P490"/>
<dbReference type="VEuPathDB" id="FungiDB:CC1G_11645"/>
<accession>A8P490</accession>
<feature type="transmembrane region" description="Helical" evidence="1">
    <location>
        <begin position="127"/>
        <end position="152"/>
    </location>
</feature>
<keyword evidence="3" id="KW-1185">Reference proteome</keyword>
<evidence type="ECO:0000256" key="1">
    <source>
        <dbReference type="SAM" id="Phobius"/>
    </source>
</evidence>
<evidence type="ECO:0000313" key="3">
    <source>
        <dbReference type="Proteomes" id="UP000001861"/>
    </source>
</evidence>
<feature type="transmembrane region" description="Helical" evidence="1">
    <location>
        <begin position="164"/>
        <end position="189"/>
    </location>
</feature>
<gene>
    <name evidence="2" type="ORF">CC1G_11645</name>
</gene>
<dbReference type="RefSeq" id="XP_001838702.2">
    <property type="nucleotide sequence ID" value="XM_001838650.2"/>
</dbReference>
<comment type="caution">
    <text evidence="2">The sequence shown here is derived from an EMBL/GenBank/DDBJ whole genome shotgun (WGS) entry which is preliminary data.</text>
</comment>
<proteinExistence type="predicted"/>
<keyword evidence="1" id="KW-1133">Transmembrane helix</keyword>
<protein>
    <submittedName>
        <fullName evidence="2">Uncharacterized protein</fullName>
    </submittedName>
</protein>
<dbReference type="InParanoid" id="A8P490"/>
<dbReference type="OrthoDB" id="2943398at2759"/>
<dbReference type="HOGENOM" id="CLU_1348854_0_0_1"/>
<sequence>MDNVKTPIVSFLNKDSCTRASTKAAGNHSTLQNYRARLASAHYSQVLEAAFSPAKYAVFSTLGSCFLSWNGTPIMSQSVSPKAISAKVGCLGGTVLTILYLVLLLARTAHHTSKEDDTPDMTNWRRSVTVVLDEMFYSTVASGLGAVVYLMTSSPPPVDPLAQMVAGALGPLLLVLVFLSLMLAAWVLVRLYNLFMDWYTGYL</sequence>